<keyword evidence="2" id="KW-0812">Transmembrane</keyword>
<dbReference type="EMBL" id="CAADFO010000003">
    <property type="protein sequence ID" value="VFK22848.1"/>
    <property type="molecule type" value="Genomic_DNA"/>
</dbReference>
<accession>A0A450X0P5</accession>
<evidence type="ECO:0000256" key="2">
    <source>
        <dbReference type="SAM" id="Phobius"/>
    </source>
</evidence>
<proteinExistence type="predicted"/>
<reference evidence="3" key="1">
    <citation type="submission" date="2019-02" db="EMBL/GenBank/DDBJ databases">
        <authorList>
            <person name="Gruber-Vodicka R. H."/>
            <person name="Seah K. B. B."/>
        </authorList>
    </citation>
    <scope>NUCLEOTIDE SEQUENCE</scope>
    <source>
        <strain evidence="3">BECK_BZ197</strain>
    </source>
</reference>
<feature type="transmembrane region" description="Helical" evidence="2">
    <location>
        <begin position="312"/>
        <end position="333"/>
    </location>
</feature>
<evidence type="ECO:0000313" key="3">
    <source>
        <dbReference type="EMBL" id="VFK22848.1"/>
    </source>
</evidence>
<protein>
    <submittedName>
        <fullName evidence="3">Uncharacterized protein</fullName>
    </submittedName>
</protein>
<keyword evidence="2" id="KW-1133">Transmembrane helix</keyword>
<name>A0A450X0P5_9GAMM</name>
<sequence>MISTKRIFLLTGDTLAVYQRQAGNLVRPHVFPNNSTGLREFQNYLNEDPWTPIRFLIDVMDEEFRVETIPHVFGTDRHALVANRQRRLFRDCPYQHAVFQGRETGGRRDDTVLFSAITNPERLQDWLQPIAQRKIPLTGIHSLPILSKKLLSHLFSAPVIPDYVLLIHYNIDSQLRQSFFHRQHLKVSRLAMMPRTEDPNDTIFTVQMEVENVRRYLIGLRLLPLEHPLDVYFPGNARALTHLSQQATDAPNVRYHVTDIGKLDIGIKISDELREHSADPLFAGILIRSTFSNHYAPPIDTRHFRTARLRTVMYAIGVAMLIVSIIWSTLHLADILSIRQRIAVLTRQAEIYETRYAHIQANAPESPLSDGPALKSAVRTAVVLKESKTTPYEMLFALSRVLDREERLEIGEIEWSVSTDPYAPMGIPPRKSETWRKPTRPLSQPESDKNRYQIALVKGRVTTFTDYQEAIRSVEGFANALSKLDAMEQVRIIKRPVNIGSEETLVGEANMIMKEANFVVRVVLKI</sequence>
<organism evidence="3">
    <name type="scientific">Candidatus Kentrum sp. MB</name>
    <dbReference type="NCBI Taxonomy" id="2138164"/>
    <lineage>
        <taxon>Bacteria</taxon>
        <taxon>Pseudomonadati</taxon>
        <taxon>Pseudomonadota</taxon>
        <taxon>Gammaproteobacteria</taxon>
        <taxon>Candidatus Kentrum</taxon>
    </lineage>
</organism>
<evidence type="ECO:0000256" key="1">
    <source>
        <dbReference type="SAM" id="MobiDB-lite"/>
    </source>
</evidence>
<gene>
    <name evidence="3" type="ORF">BECKMB1821G_GA0114241_100319</name>
</gene>
<keyword evidence="2" id="KW-0472">Membrane</keyword>
<dbReference type="AlphaFoldDB" id="A0A450X0P5"/>
<feature type="region of interest" description="Disordered" evidence="1">
    <location>
        <begin position="426"/>
        <end position="448"/>
    </location>
</feature>